<comment type="caution">
    <text evidence="6">The sequence shown here is derived from an EMBL/GenBank/DDBJ whole genome shotgun (WGS) entry which is preliminary data.</text>
</comment>
<protein>
    <submittedName>
        <fullName evidence="6">Putative acylesterase/phospholipase RssA</fullName>
    </submittedName>
</protein>
<dbReference type="SUPFAM" id="SSF52151">
    <property type="entry name" value="FabD/lysophospholipase-like"/>
    <property type="match status" value="1"/>
</dbReference>
<evidence type="ECO:0000256" key="4">
    <source>
        <dbReference type="PROSITE-ProRule" id="PRU01161"/>
    </source>
</evidence>
<keyword evidence="1 4" id="KW-0378">Hydrolase</keyword>
<keyword evidence="2 4" id="KW-0442">Lipid degradation</keyword>
<organism evidence="6 7">
    <name type="scientific">Yoonia ponticola</name>
    <dbReference type="NCBI Taxonomy" id="1524255"/>
    <lineage>
        <taxon>Bacteria</taxon>
        <taxon>Pseudomonadati</taxon>
        <taxon>Pseudomonadota</taxon>
        <taxon>Alphaproteobacteria</taxon>
        <taxon>Rhodobacterales</taxon>
        <taxon>Paracoccaceae</taxon>
        <taxon>Yoonia</taxon>
    </lineage>
</organism>
<evidence type="ECO:0000256" key="2">
    <source>
        <dbReference type="ARBA" id="ARBA00022963"/>
    </source>
</evidence>
<keyword evidence="3 4" id="KW-0443">Lipid metabolism</keyword>
<dbReference type="GO" id="GO:0016042">
    <property type="term" value="P:lipid catabolic process"/>
    <property type="evidence" value="ECO:0007669"/>
    <property type="project" value="UniProtKB-UniRule"/>
</dbReference>
<sequence>MSPTPNTPFKLSRRHVLLGLTASTILSACVETSDELITLQSTREKTDPLGSLRFSANADATTWARHLDVSRLINKPQILALSGGGEDGAFGAGALAGWSQTGNRPDFDIVTGVSTGALIAPMAFVGAEGDNALLHMFLDNGADDIMRFRWLSAATSDGIYDTTPLAELIALYTPDSFLEAVAAKHDAGGRLFVVTANLSTSDAVVWNMGAIAKSKQYDLFRTVIRASGALPGMFSPVKINFSADGLDFAETHVDGGVQMQVLATPPAAFAVQSDAARGGSAYVIVNNTLDPAPQVSSGTVLGISQQAMTAMVRSSAASSINTARLLAHEHGLNFAVTSVSPDSGVVYDPSDRFSPTYMAALYEHGFERAASGALWEA</sequence>
<feature type="domain" description="PNPLA" evidence="5">
    <location>
        <begin position="79"/>
        <end position="270"/>
    </location>
</feature>
<evidence type="ECO:0000313" key="7">
    <source>
        <dbReference type="Proteomes" id="UP000535415"/>
    </source>
</evidence>
<evidence type="ECO:0000256" key="3">
    <source>
        <dbReference type="ARBA" id="ARBA00023098"/>
    </source>
</evidence>
<dbReference type="GO" id="GO:0016787">
    <property type="term" value="F:hydrolase activity"/>
    <property type="evidence" value="ECO:0007669"/>
    <property type="project" value="UniProtKB-UniRule"/>
</dbReference>
<feature type="active site" description="Nucleophile" evidence="4">
    <location>
        <position position="114"/>
    </location>
</feature>
<dbReference type="EMBL" id="JACIJM010000003">
    <property type="protein sequence ID" value="MBB5721825.1"/>
    <property type="molecule type" value="Genomic_DNA"/>
</dbReference>
<dbReference type="AlphaFoldDB" id="A0A7W9EZ62"/>
<keyword evidence="7" id="KW-1185">Reference proteome</keyword>
<feature type="short sequence motif" description="DGA/G" evidence="4">
    <location>
        <begin position="254"/>
        <end position="256"/>
    </location>
</feature>
<evidence type="ECO:0000259" key="5">
    <source>
        <dbReference type="PROSITE" id="PS51635"/>
    </source>
</evidence>
<dbReference type="Proteomes" id="UP000535415">
    <property type="component" value="Unassembled WGS sequence"/>
</dbReference>
<feature type="short sequence motif" description="GXSXG" evidence="4">
    <location>
        <begin position="112"/>
        <end position="116"/>
    </location>
</feature>
<evidence type="ECO:0000256" key="1">
    <source>
        <dbReference type="ARBA" id="ARBA00022801"/>
    </source>
</evidence>
<dbReference type="InterPro" id="IPR002641">
    <property type="entry name" value="PNPLA_dom"/>
</dbReference>
<reference evidence="6 7" key="1">
    <citation type="submission" date="2020-08" db="EMBL/GenBank/DDBJ databases">
        <title>Genomic Encyclopedia of Type Strains, Phase IV (KMG-IV): sequencing the most valuable type-strain genomes for metagenomic binning, comparative biology and taxonomic classification.</title>
        <authorList>
            <person name="Goeker M."/>
        </authorList>
    </citation>
    <scope>NUCLEOTIDE SEQUENCE [LARGE SCALE GENOMIC DNA]</scope>
    <source>
        <strain evidence="6 7">DSM 101064</strain>
    </source>
</reference>
<dbReference type="InterPro" id="IPR016035">
    <property type="entry name" value="Acyl_Trfase/lysoPLipase"/>
</dbReference>
<dbReference type="PANTHER" id="PTHR14226">
    <property type="entry name" value="NEUROPATHY TARGET ESTERASE/SWISS CHEESE D.MELANOGASTER"/>
    <property type="match status" value="1"/>
</dbReference>
<evidence type="ECO:0000313" key="6">
    <source>
        <dbReference type="EMBL" id="MBB5721825.1"/>
    </source>
</evidence>
<accession>A0A7W9EZ62</accession>
<dbReference type="PROSITE" id="PS51635">
    <property type="entry name" value="PNPLA"/>
    <property type="match status" value="1"/>
</dbReference>
<dbReference type="Pfam" id="PF01734">
    <property type="entry name" value="Patatin"/>
    <property type="match status" value="1"/>
</dbReference>
<feature type="short sequence motif" description="GXGXXG" evidence="4">
    <location>
        <begin position="83"/>
        <end position="88"/>
    </location>
</feature>
<gene>
    <name evidence="6" type="ORF">FHS72_001437</name>
</gene>
<dbReference type="Gene3D" id="3.40.1090.10">
    <property type="entry name" value="Cytosolic phospholipase A2 catalytic domain"/>
    <property type="match status" value="1"/>
</dbReference>
<name>A0A7W9EZ62_9RHOB</name>
<dbReference type="InterPro" id="IPR050301">
    <property type="entry name" value="NTE"/>
</dbReference>
<dbReference type="RefSeq" id="WP_183527524.1">
    <property type="nucleotide sequence ID" value="NZ_JACIJM010000003.1"/>
</dbReference>
<proteinExistence type="predicted"/>
<dbReference type="PANTHER" id="PTHR14226:SF74">
    <property type="entry name" value="BLR4684 PROTEIN"/>
    <property type="match status" value="1"/>
</dbReference>
<feature type="active site" description="Proton acceptor" evidence="4">
    <location>
        <position position="254"/>
    </location>
</feature>